<evidence type="ECO:0000313" key="2">
    <source>
        <dbReference type="Proteomes" id="UP000265520"/>
    </source>
</evidence>
<accession>A0A392PVM9</accession>
<evidence type="ECO:0000313" key="1">
    <source>
        <dbReference type="EMBL" id="MCI15722.1"/>
    </source>
</evidence>
<proteinExistence type="predicted"/>
<sequence>ELAPILEHFDLGPSQRVKLRGRNPQMIQNPNFKGIEGKTNMQVLEDELKHRHAAFLFITAA</sequence>
<protein>
    <submittedName>
        <fullName evidence="1">Uncharacterized protein</fullName>
    </submittedName>
</protein>
<dbReference type="AlphaFoldDB" id="A0A392PVM9"/>
<comment type="caution">
    <text evidence="1">The sequence shown here is derived from an EMBL/GenBank/DDBJ whole genome shotgun (WGS) entry which is preliminary data.</text>
</comment>
<keyword evidence="2" id="KW-1185">Reference proteome</keyword>
<organism evidence="1 2">
    <name type="scientific">Trifolium medium</name>
    <dbReference type="NCBI Taxonomy" id="97028"/>
    <lineage>
        <taxon>Eukaryota</taxon>
        <taxon>Viridiplantae</taxon>
        <taxon>Streptophyta</taxon>
        <taxon>Embryophyta</taxon>
        <taxon>Tracheophyta</taxon>
        <taxon>Spermatophyta</taxon>
        <taxon>Magnoliopsida</taxon>
        <taxon>eudicotyledons</taxon>
        <taxon>Gunneridae</taxon>
        <taxon>Pentapetalae</taxon>
        <taxon>rosids</taxon>
        <taxon>fabids</taxon>
        <taxon>Fabales</taxon>
        <taxon>Fabaceae</taxon>
        <taxon>Papilionoideae</taxon>
        <taxon>50 kb inversion clade</taxon>
        <taxon>NPAAA clade</taxon>
        <taxon>Hologalegina</taxon>
        <taxon>IRL clade</taxon>
        <taxon>Trifolieae</taxon>
        <taxon>Trifolium</taxon>
    </lineage>
</organism>
<feature type="non-terminal residue" evidence="1">
    <location>
        <position position="1"/>
    </location>
</feature>
<reference evidence="1 2" key="1">
    <citation type="journal article" date="2018" name="Front. Plant Sci.">
        <title>Red Clover (Trifolium pratense) and Zigzag Clover (T. medium) - A Picture of Genomic Similarities and Differences.</title>
        <authorList>
            <person name="Dluhosova J."/>
            <person name="Istvanek J."/>
            <person name="Nedelnik J."/>
            <person name="Repkova J."/>
        </authorList>
    </citation>
    <scope>NUCLEOTIDE SEQUENCE [LARGE SCALE GENOMIC DNA]</scope>
    <source>
        <strain evidence="2">cv. 10/8</strain>
        <tissue evidence="1">Leaf</tissue>
    </source>
</reference>
<dbReference type="Proteomes" id="UP000265520">
    <property type="component" value="Unassembled WGS sequence"/>
</dbReference>
<dbReference type="EMBL" id="LXQA010097671">
    <property type="protein sequence ID" value="MCI15722.1"/>
    <property type="molecule type" value="Genomic_DNA"/>
</dbReference>
<name>A0A392PVM9_9FABA</name>